<dbReference type="Proteomes" id="UP000234211">
    <property type="component" value="Unassembled WGS sequence"/>
</dbReference>
<accession>A0A2H1YFA3</accession>
<dbReference type="InterPro" id="IPR039498">
    <property type="entry name" value="NTP_transf_5"/>
</dbReference>
<organism evidence="1 2">
    <name type="scientific">Tenacibaculum piscium</name>
    <dbReference type="NCBI Taxonomy" id="1458515"/>
    <lineage>
        <taxon>Bacteria</taxon>
        <taxon>Pseudomonadati</taxon>
        <taxon>Bacteroidota</taxon>
        <taxon>Flavobacteriia</taxon>
        <taxon>Flavobacteriales</taxon>
        <taxon>Flavobacteriaceae</taxon>
        <taxon>Tenacibaculum</taxon>
    </lineage>
</organism>
<dbReference type="EMBL" id="OENF01000010">
    <property type="protein sequence ID" value="SOS74174.1"/>
    <property type="molecule type" value="Genomic_DNA"/>
</dbReference>
<evidence type="ECO:0000313" key="1">
    <source>
        <dbReference type="EMBL" id="SOS74174.1"/>
    </source>
</evidence>
<evidence type="ECO:0008006" key="3">
    <source>
        <dbReference type="Google" id="ProtNLM"/>
    </source>
</evidence>
<gene>
    <name evidence="1" type="ORF">TNO020_180204</name>
</gene>
<keyword evidence="2" id="KW-1185">Reference proteome</keyword>
<protein>
    <recommendedName>
        <fullName evidence="3">Nucleotidyltransferase family protein</fullName>
    </recommendedName>
</protein>
<dbReference type="Pfam" id="PF14907">
    <property type="entry name" value="NTP_transf_5"/>
    <property type="match status" value="1"/>
</dbReference>
<reference evidence="2" key="1">
    <citation type="submission" date="2017-11" db="EMBL/GenBank/DDBJ databases">
        <authorList>
            <person name="Duchaud E."/>
        </authorList>
    </citation>
    <scope>NUCLEOTIDE SEQUENCE [LARGE SCALE GENOMIC DNA]</scope>
    <source>
        <strain evidence="2">Tenacibaculum sp. TNO020</strain>
    </source>
</reference>
<name>A0A2H1YFA3_9FLAO</name>
<proteinExistence type="predicted"/>
<dbReference type="AlphaFoldDB" id="A0A2H1YFA3"/>
<dbReference type="RefSeq" id="WP_101916674.1">
    <property type="nucleotide sequence ID" value="NZ_JAJGWS010000003.1"/>
</dbReference>
<evidence type="ECO:0000313" key="2">
    <source>
        <dbReference type="Proteomes" id="UP000234211"/>
    </source>
</evidence>
<sequence>MMNYKETLFFIGKCLTITHEKENRVLVEKELKSDTINWDNIVKITTGHYVFPALYCNLKRADFLHYLPQDLVEYMVHITGLNRKRNQQIIKEAKEINTLLLTHNITPIFLKGTGNLLDNLYEDIAERMVGDIDILIKEDNCLPAFKILQEHGYTNKVSELFNDHRHLPRITHPKKIAAVEIHKQMLREEKSKSFNYETVKNSLKTTNNVTLLSFENQIKLTIFSKFINDFNYQLKNISLRAAYDLFLLGNKLESKTIIENSNLYKELNAGLNLYTIILSKPEYLYFTSNRGSDLFTKKAIKNLDVNFKTRLNRKTITLLIWFKEKISTFLKFFYKKSYLLLLFSKLTDIRWYKRKFGFKSTP</sequence>